<reference evidence="8 9" key="1">
    <citation type="submission" date="2013-03" db="EMBL/GenBank/DDBJ databases">
        <title>The Genome Sequence of Capronia coronata CBS 617.96.</title>
        <authorList>
            <consortium name="The Broad Institute Genomics Platform"/>
            <person name="Cuomo C."/>
            <person name="de Hoog S."/>
            <person name="Gorbushina A."/>
            <person name="Walker B."/>
            <person name="Young S.K."/>
            <person name="Zeng Q."/>
            <person name="Gargeya S."/>
            <person name="Fitzgerald M."/>
            <person name="Haas B."/>
            <person name="Abouelleil A."/>
            <person name="Allen A.W."/>
            <person name="Alvarado L."/>
            <person name="Arachchi H.M."/>
            <person name="Berlin A.M."/>
            <person name="Chapman S.B."/>
            <person name="Gainer-Dewar J."/>
            <person name="Goldberg J."/>
            <person name="Griggs A."/>
            <person name="Gujja S."/>
            <person name="Hansen M."/>
            <person name="Howarth C."/>
            <person name="Imamovic A."/>
            <person name="Ireland A."/>
            <person name="Larimer J."/>
            <person name="McCowan C."/>
            <person name="Murphy C."/>
            <person name="Pearson M."/>
            <person name="Poon T.W."/>
            <person name="Priest M."/>
            <person name="Roberts A."/>
            <person name="Saif S."/>
            <person name="Shea T."/>
            <person name="Sisk P."/>
            <person name="Sykes S."/>
            <person name="Wortman J."/>
            <person name="Nusbaum C."/>
            <person name="Birren B."/>
        </authorList>
    </citation>
    <scope>NUCLEOTIDE SEQUENCE [LARGE SCALE GENOMIC DNA]</scope>
    <source>
        <strain evidence="8 9">CBS 617.96</strain>
    </source>
</reference>
<dbReference type="AlphaFoldDB" id="W9Z799"/>
<feature type="domain" description="PAS" evidence="7">
    <location>
        <begin position="166"/>
        <end position="191"/>
    </location>
</feature>
<feature type="region of interest" description="Disordered" evidence="6">
    <location>
        <begin position="538"/>
        <end position="598"/>
    </location>
</feature>
<dbReference type="Pfam" id="PF08447">
    <property type="entry name" value="PAS_3"/>
    <property type="match status" value="1"/>
</dbReference>
<evidence type="ECO:0000256" key="6">
    <source>
        <dbReference type="SAM" id="MobiDB-lite"/>
    </source>
</evidence>
<dbReference type="RefSeq" id="XP_007722553.1">
    <property type="nucleotide sequence ID" value="XM_007724363.1"/>
</dbReference>
<organism evidence="8 9">
    <name type="scientific">Capronia coronata CBS 617.96</name>
    <dbReference type="NCBI Taxonomy" id="1182541"/>
    <lineage>
        <taxon>Eukaryota</taxon>
        <taxon>Fungi</taxon>
        <taxon>Dikarya</taxon>
        <taxon>Ascomycota</taxon>
        <taxon>Pezizomycotina</taxon>
        <taxon>Eurotiomycetes</taxon>
        <taxon>Chaetothyriomycetidae</taxon>
        <taxon>Chaetothyriales</taxon>
        <taxon>Herpotrichiellaceae</taxon>
        <taxon>Capronia</taxon>
    </lineage>
</organism>
<dbReference type="GeneID" id="19158352"/>
<evidence type="ECO:0000256" key="5">
    <source>
        <dbReference type="ARBA" id="ARBA00023242"/>
    </source>
</evidence>
<accession>W9Z799</accession>
<proteinExistence type="predicted"/>
<dbReference type="Proteomes" id="UP000019484">
    <property type="component" value="Unassembled WGS sequence"/>
</dbReference>
<dbReference type="CDD" id="cd00130">
    <property type="entry name" value="PAS"/>
    <property type="match status" value="2"/>
</dbReference>
<keyword evidence="2" id="KW-0805">Transcription regulation</keyword>
<dbReference type="InterPro" id="IPR035965">
    <property type="entry name" value="PAS-like_dom_sf"/>
</dbReference>
<feature type="compositionally biased region" description="Low complexity" evidence="6">
    <location>
        <begin position="567"/>
        <end position="589"/>
    </location>
</feature>
<evidence type="ECO:0000256" key="1">
    <source>
        <dbReference type="ARBA" id="ARBA00004123"/>
    </source>
</evidence>
<feature type="region of interest" description="Disordered" evidence="6">
    <location>
        <begin position="465"/>
        <end position="522"/>
    </location>
</feature>
<feature type="compositionally biased region" description="Polar residues" evidence="6">
    <location>
        <begin position="255"/>
        <end position="268"/>
    </location>
</feature>
<dbReference type="NCBIfam" id="TIGR00229">
    <property type="entry name" value="sensory_box"/>
    <property type="match status" value="1"/>
</dbReference>
<feature type="domain" description="PAS" evidence="7">
    <location>
        <begin position="1"/>
        <end position="48"/>
    </location>
</feature>
<evidence type="ECO:0000313" key="9">
    <source>
        <dbReference type="Proteomes" id="UP000019484"/>
    </source>
</evidence>
<gene>
    <name evidence="8" type="ORF">A1O1_03458</name>
</gene>
<evidence type="ECO:0000256" key="2">
    <source>
        <dbReference type="ARBA" id="ARBA00023015"/>
    </source>
</evidence>
<protein>
    <recommendedName>
        <fullName evidence="7">PAS domain-containing protein</fullName>
    </recommendedName>
</protein>
<keyword evidence="5" id="KW-0539">Nucleus</keyword>
<dbReference type="PANTHER" id="PTHR23043:SF17">
    <property type="entry name" value="PROTEIN SIMILAR"/>
    <property type="match status" value="1"/>
</dbReference>
<dbReference type="SUPFAM" id="SSF55785">
    <property type="entry name" value="PYP-like sensor domain (PAS domain)"/>
    <property type="match status" value="2"/>
</dbReference>
<dbReference type="EMBL" id="AMWN01000003">
    <property type="protein sequence ID" value="EXJ90359.1"/>
    <property type="molecule type" value="Genomic_DNA"/>
</dbReference>
<sequence>METVFITIHDLSLDARIRYCSDSIEDILGYLPPEVTGKSCWEYFHPDEIPFGRSIHGRGISLDKAAVMNYCRIKHKDGSWVACECVFTVVYDVLVASTAVYRRGPKARQRALDGAGIRRIFSSSPRDPRYHMLSFLSNKFYQEPAVHNPEPRAAIFLNRFTRTSTVMYATDGLTAILGIQPSELIGKSFYYCIEENCLQDAIKCLESAKANDSIAYLRFRYRNPLQDANRAHSESVRGLDESDEDDDGGVPLTNGIRSGSSVSMTDASTPRVAEDSSLQTSTQADTLPDGVGPAQADGTGQPVEAQAVPAGPNPLIQRSTSGDSTDVEASHQDGSFDTAESGRSSSSQTLQEDLASEPLELEAVVSCTSDGLVVILRRARPLVPHTLGATEAPYYSNGVFAAPWAPEPMLPPHTTQASVVPATPVPAAQDTAQDGFMAAIRDVAVFAWSLTGINGSVAQYAHGQASGEALPPGGMPVWDPDAKTDPSSDELFNGFLGSAHRPFAGMEEPMPRRGDEFSSSDDEVVWKRVSTLPAWRRPKRRGDDAFGTDGFDGDDGENESGGRKKATMSQTGSRSGGTSASGPTSGSESKAGSTTDST</sequence>
<keyword evidence="9" id="KW-1185">Reference proteome</keyword>
<dbReference type="SMART" id="SM00091">
    <property type="entry name" value="PAS"/>
    <property type="match status" value="2"/>
</dbReference>
<dbReference type="GO" id="GO:0000977">
    <property type="term" value="F:RNA polymerase II transcription regulatory region sequence-specific DNA binding"/>
    <property type="evidence" value="ECO:0007669"/>
    <property type="project" value="TreeGrafter"/>
</dbReference>
<feature type="compositionally biased region" description="Polar residues" evidence="6">
    <location>
        <begin position="276"/>
        <end position="285"/>
    </location>
</feature>
<dbReference type="Gene3D" id="3.30.450.20">
    <property type="entry name" value="PAS domain"/>
    <property type="match status" value="1"/>
</dbReference>
<keyword evidence="4" id="KW-0804">Transcription</keyword>
<evidence type="ECO:0000256" key="4">
    <source>
        <dbReference type="ARBA" id="ARBA00023163"/>
    </source>
</evidence>
<feature type="region of interest" description="Disordered" evidence="6">
    <location>
        <begin position="228"/>
        <end position="354"/>
    </location>
</feature>
<dbReference type="OrthoDB" id="411251at2759"/>
<dbReference type="STRING" id="1182541.W9Z799"/>
<dbReference type="InterPro" id="IPR013655">
    <property type="entry name" value="PAS_fold_3"/>
</dbReference>
<dbReference type="PANTHER" id="PTHR23043">
    <property type="entry name" value="HYPOXIA-INDUCIBLE FACTOR 1 ALPHA"/>
    <property type="match status" value="1"/>
</dbReference>
<evidence type="ECO:0000256" key="3">
    <source>
        <dbReference type="ARBA" id="ARBA00023125"/>
    </source>
</evidence>
<feature type="compositionally biased region" description="Polar residues" evidence="6">
    <location>
        <begin position="341"/>
        <end position="351"/>
    </location>
</feature>
<evidence type="ECO:0000259" key="7">
    <source>
        <dbReference type="PROSITE" id="PS50112"/>
    </source>
</evidence>
<keyword evidence="3" id="KW-0238">DNA-binding</keyword>
<evidence type="ECO:0000313" key="8">
    <source>
        <dbReference type="EMBL" id="EXJ90359.1"/>
    </source>
</evidence>
<dbReference type="GO" id="GO:0000981">
    <property type="term" value="F:DNA-binding transcription factor activity, RNA polymerase II-specific"/>
    <property type="evidence" value="ECO:0007669"/>
    <property type="project" value="TreeGrafter"/>
</dbReference>
<comment type="subcellular location">
    <subcellularLocation>
        <location evidence="1">Nucleus</location>
    </subcellularLocation>
</comment>
<dbReference type="GO" id="GO:0005634">
    <property type="term" value="C:nucleus"/>
    <property type="evidence" value="ECO:0007669"/>
    <property type="project" value="UniProtKB-SubCell"/>
</dbReference>
<comment type="caution">
    <text evidence="8">The sequence shown here is derived from an EMBL/GenBank/DDBJ whole genome shotgun (WGS) entry which is preliminary data.</text>
</comment>
<dbReference type="HOGENOM" id="CLU_027006_1_0_1"/>
<dbReference type="PROSITE" id="PS50112">
    <property type="entry name" value="PAS"/>
    <property type="match status" value="2"/>
</dbReference>
<name>W9Z799_9EURO</name>
<dbReference type="InterPro" id="IPR000014">
    <property type="entry name" value="PAS"/>
</dbReference>
<dbReference type="eggNOG" id="ENOG502S8B6">
    <property type="taxonomic scope" value="Eukaryota"/>
</dbReference>
<feature type="compositionally biased region" description="Basic and acidic residues" evidence="6">
    <location>
        <begin position="229"/>
        <end position="240"/>
    </location>
</feature>